<dbReference type="Proteomes" id="UP001595872">
    <property type="component" value="Unassembled WGS sequence"/>
</dbReference>
<evidence type="ECO:0000256" key="1">
    <source>
        <dbReference type="SAM" id="Phobius"/>
    </source>
</evidence>
<comment type="caution">
    <text evidence="2">The sequence shown here is derived from an EMBL/GenBank/DDBJ whole genome shotgun (WGS) entry which is preliminary data.</text>
</comment>
<feature type="transmembrane region" description="Helical" evidence="1">
    <location>
        <begin position="239"/>
        <end position="259"/>
    </location>
</feature>
<reference evidence="3" key="1">
    <citation type="journal article" date="2019" name="Int. J. Syst. Evol. Microbiol.">
        <title>The Global Catalogue of Microorganisms (GCM) 10K type strain sequencing project: providing services to taxonomists for standard genome sequencing and annotation.</title>
        <authorList>
            <consortium name="The Broad Institute Genomics Platform"/>
            <consortium name="The Broad Institute Genome Sequencing Center for Infectious Disease"/>
            <person name="Wu L."/>
            <person name="Ma J."/>
        </authorList>
    </citation>
    <scope>NUCLEOTIDE SEQUENCE [LARGE SCALE GENOMIC DNA]</scope>
    <source>
        <strain evidence="3">KLKA75</strain>
    </source>
</reference>
<keyword evidence="1" id="KW-1133">Transmembrane helix</keyword>
<evidence type="ECO:0000313" key="3">
    <source>
        <dbReference type="Proteomes" id="UP001595872"/>
    </source>
</evidence>
<dbReference type="RefSeq" id="WP_378252832.1">
    <property type="nucleotide sequence ID" value="NZ_JBHSIT010000002.1"/>
</dbReference>
<protein>
    <submittedName>
        <fullName evidence="2">Uncharacterized protein</fullName>
    </submittedName>
</protein>
<keyword evidence="3" id="KW-1185">Reference proteome</keyword>
<sequence>MTWQALFRAGGSFGARFNLVSAVPTAFLAGFVIALAWSGAPGTEPSWQHLLRTARNLTLGEAVLLVLLVLFASLFGQPLQRPLVRLLEGYWAERPGLPVVLWRAARHCQYRRFVQLERIASPKADQEPRPTGVDRAYLHHLRRNGQDDAEAAWFIKEWKAVGEERAFRAAGWKRSRFPRPERLLPTALGNALRAAEDSAAQRYGLDTVTMWPALHAVLAPQVREAVDDQRDQLDFAARLCAVLVLCALVAVCLLWGYWLDLGVLTGLALGAARVAYRAAVLAAEGYGVMIRMAFDLQRFDLLTALHLPLPDDSAEEWEANRLLTARLTLDPQLLLRYRHPAG</sequence>
<feature type="transmembrane region" description="Helical" evidence="1">
    <location>
        <begin position="17"/>
        <end position="37"/>
    </location>
</feature>
<feature type="transmembrane region" description="Helical" evidence="1">
    <location>
        <begin position="57"/>
        <end position="76"/>
    </location>
</feature>
<accession>A0ABV9TU93</accession>
<evidence type="ECO:0000313" key="2">
    <source>
        <dbReference type="EMBL" id="MFC4907091.1"/>
    </source>
</evidence>
<proteinExistence type="predicted"/>
<name>A0ABV9TU93_9ACTN</name>
<keyword evidence="1" id="KW-0472">Membrane</keyword>
<gene>
    <name evidence="2" type="ORF">ACFPCY_07155</name>
</gene>
<organism evidence="2 3">
    <name type="scientific">Actinomadura gamaensis</name>
    <dbReference type="NCBI Taxonomy" id="1763541"/>
    <lineage>
        <taxon>Bacteria</taxon>
        <taxon>Bacillati</taxon>
        <taxon>Actinomycetota</taxon>
        <taxon>Actinomycetes</taxon>
        <taxon>Streptosporangiales</taxon>
        <taxon>Thermomonosporaceae</taxon>
        <taxon>Actinomadura</taxon>
    </lineage>
</organism>
<dbReference type="EMBL" id="JBHSIT010000002">
    <property type="protein sequence ID" value="MFC4907091.1"/>
    <property type="molecule type" value="Genomic_DNA"/>
</dbReference>
<keyword evidence="1" id="KW-0812">Transmembrane</keyword>